<evidence type="ECO:0000256" key="1">
    <source>
        <dbReference type="ARBA" id="ARBA00001231"/>
    </source>
</evidence>
<comment type="similarity">
    <text evidence="2">Belongs to the glycosyl hydrolase 20 family.</text>
</comment>
<proteinExistence type="inferred from homology"/>
<evidence type="ECO:0000259" key="5">
    <source>
        <dbReference type="Pfam" id="PF00728"/>
    </source>
</evidence>
<dbReference type="AlphaFoldDB" id="X1AZP7"/>
<dbReference type="SUPFAM" id="SSF51445">
    <property type="entry name" value="(Trans)glycosidases"/>
    <property type="match status" value="1"/>
</dbReference>
<dbReference type="GO" id="GO:0005975">
    <property type="term" value="P:carbohydrate metabolic process"/>
    <property type="evidence" value="ECO:0007669"/>
    <property type="project" value="InterPro"/>
</dbReference>
<evidence type="ECO:0000256" key="4">
    <source>
        <dbReference type="ARBA" id="ARBA00022801"/>
    </source>
</evidence>
<feature type="non-terminal residue" evidence="6">
    <location>
        <position position="1"/>
    </location>
</feature>
<evidence type="ECO:0000256" key="2">
    <source>
        <dbReference type="ARBA" id="ARBA00006285"/>
    </source>
</evidence>
<dbReference type="GO" id="GO:0004563">
    <property type="term" value="F:beta-N-acetylhexosaminidase activity"/>
    <property type="evidence" value="ECO:0007669"/>
    <property type="project" value="UniProtKB-EC"/>
</dbReference>
<evidence type="ECO:0000313" key="6">
    <source>
        <dbReference type="EMBL" id="GAG88205.1"/>
    </source>
</evidence>
<comment type="catalytic activity">
    <reaction evidence="1">
        <text>Hydrolysis of terminal non-reducing N-acetyl-D-hexosamine residues in N-acetyl-beta-D-hexosaminides.</text>
        <dbReference type="EC" id="3.2.1.52"/>
    </reaction>
</comment>
<comment type="caution">
    <text evidence="6">The sequence shown here is derived from an EMBL/GenBank/DDBJ whole genome shotgun (WGS) entry which is preliminary data.</text>
</comment>
<dbReference type="InterPro" id="IPR025705">
    <property type="entry name" value="Beta_hexosaminidase_sua/sub"/>
</dbReference>
<feature type="domain" description="Glycoside hydrolase family 20 catalytic" evidence="5">
    <location>
        <begin position="1"/>
        <end position="114"/>
    </location>
</feature>
<organism evidence="6">
    <name type="scientific">marine sediment metagenome</name>
    <dbReference type="NCBI Taxonomy" id="412755"/>
    <lineage>
        <taxon>unclassified sequences</taxon>
        <taxon>metagenomes</taxon>
        <taxon>ecological metagenomes</taxon>
    </lineage>
</organism>
<dbReference type="GO" id="GO:0016020">
    <property type="term" value="C:membrane"/>
    <property type="evidence" value="ECO:0007669"/>
    <property type="project" value="TreeGrafter"/>
</dbReference>
<dbReference type="PANTHER" id="PTHR22600:SF57">
    <property type="entry name" value="BETA-N-ACETYLHEXOSAMINIDASE"/>
    <property type="match status" value="1"/>
</dbReference>
<keyword evidence="4" id="KW-0378">Hydrolase</keyword>
<gene>
    <name evidence="6" type="ORF">S01H4_26877</name>
</gene>
<dbReference type="InterPro" id="IPR017853">
    <property type="entry name" value="GH"/>
</dbReference>
<dbReference type="PANTHER" id="PTHR22600">
    <property type="entry name" value="BETA-HEXOSAMINIDASE"/>
    <property type="match status" value="1"/>
</dbReference>
<accession>X1AZP7</accession>
<reference evidence="6" key="1">
    <citation type="journal article" date="2014" name="Front. Microbiol.">
        <title>High frequency of phylogenetically diverse reductive dehalogenase-homologous genes in deep subseafloor sedimentary metagenomes.</title>
        <authorList>
            <person name="Kawai M."/>
            <person name="Futagami T."/>
            <person name="Toyoda A."/>
            <person name="Takaki Y."/>
            <person name="Nishi S."/>
            <person name="Hori S."/>
            <person name="Arai W."/>
            <person name="Tsubouchi T."/>
            <person name="Morono Y."/>
            <person name="Uchiyama I."/>
            <person name="Ito T."/>
            <person name="Fujiyama A."/>
            <person name="Inagaki F."/>
            <person name="Takami H."/>
        </authorList>
    </citation>
    <scope>NUCLEOTIDE SEQUENCE</scope>
    <source>
        <strain evidence="6">Expedition CK06-06</strain>
    </source>
</reference>
<dbReference type="GO" id="GO:0030203">
    <property type="term" value="P:glycosaminoglycan metabolic process"/>
    <property type="evidence" value="ECO:0007669"/>
    <property type="project" value="TreeGrafter"/>
</dbReference>
<name>X1AZP7_9ZZZZ</name>
<dbReference type="EMBL" id="BART01013030">
    <property type="protein sequence ID" value="GAG88205.1"/>
    <property type="molecule type" value="Genomic_DNA"/>
</dbReference>
<protein>
    <recommendedName>
        <fullName evidence="3">beta-N-acetylhexosaminidase</fullName>
        <ecNumber evidence="3">3.2.1.52</ecNumber>
    </recommendedName>
</protein>
<dbReference type="InterPro" id="IPR015883">
    <property type="entry name" value="Glyco_hydro_20_cat"/>
</dbReference>
<sequence>LVGWNEILNENLDKNAICQYWTHNFDKVLEHLRMDRNVVMSELNAVYLNFPYNLLPLRKTYMYDPIPNELEQKFYNQILGIEACLWTEYIPNKKRLEWHTFPRLIAVAEIGWTPKEKKNLQSFLKRLDSFLKRLDFHEINYASKDEFEKDEVNS</sequence>
<dbReference type="EC" id="3.2.1.52" evidence="3"/>
<dbReference type="Gene3D" id="3.20.20.80">
    <property type="entry name" value="Glycosidases"/>
    <property type="match status" value="1"/>
</dbReference>
<evidence type="ECO:0000256" key="3">
    <source>
        <dbReference type="ARBA" id="ARBA00012663"/>
    </source>
</evidence>
<dbReference type="Pfam" id="PF00728">
    <property type="entry name" value="Glyco_hydro_20"/>
    <property type="match status" value="1"/>
</dbReference>